<dbReference type="InterPro" id="IPR042099">
    <property type="entry name" value="ANL_N_sf"/>
</dbReference>
<dbReference type="AlphaFoldDB" id="A0ABD4EDQ9"/>
<dbReference type="InterPro" id="IPR000873">
    <property type="entry name" value="AMP-dep_synth/lig_dom"/>
</dbReference>
<name>A0ABD4EDQ9_STALU</name>
<organism evidence="2 3">
    <name type="scientific">Staphylococcus lugdunensis</name>
    <dbReference type="NCBI Taxonomy" id="28035"/>
    <lineage>
        <taxon>Bacteria</taxon>
        <taxon>Bacillati</taxon>
        <taxon>Bacillota</taxon>
        <taxon>Bacilli</taxon>
        <taxon>Bacillales</taxon>
        <taxon>Staphylococcaceae</taxon>
        <taxon>Staphylococcus</taxon>
    </lineage>
</organism>
<feature type="domain" description="AMP-dependent synthetase/ligase" evidence="1">
    <location>
        <begin position="10"/>
        <end position="80"/>
    </location>
</feature>
<dbReference type="Gene3D" id="3.30.300.30">
    <property type="match status" value="1"/>
</dbReference>
<accession>A0ABD4EDQ9</accession>
<feature type="non-terminal residue" evidence="2">
    <location>
        <position position="1"/>
    </location>
</feature>
<sequence length="220" mass="24688">IKKAIKNLENVSIVNGYGPTENTTFTTTMEFNNSFFSNVPIGKPGVNVKIGVVNKRNMLLPHNCEGEIVIGGENLSSGYLNENITKEKFVTIDEVTDKLYKSGDIGYISSDSTLNYISRIDSQIKLRGYRIELSEIEENLLKHDLVSNCVTEVINNLLVLVYEGQLKTNKAKEFLTNVLPNYMVPNQIIHTDKIPLTLNGKLDKSIIEKFYIENSDNIPA</sequence>
<dbReference type="Gene3D" id="3.40.50.12780">
    <property type="entry name" value="N-terminal domain of ligase-like"/>
    <property type="match status" value="1"/>
</dbReference>
<dbReference type="PANTHER" id="PTHR45527">
    <property type="entry name" value="NONRIBOSOMAL PEPTIDE SYNTHETASE"/>
    <property type="match status" value="1"/>
</dbReference>
<dbReference type="Proteomes" id="UP000070063">
    <property type="component" value="Unassembled WGS sequence"/>
</dbReference>
<evidence type="ECO:0000313" key="2">
    <source>
        <dbReference type="EMBL" id="KXA36857.1"/>
    </source>
</evidence>
<dbReference type="PANTHER" id="PTHR45527:SF1">
    <property type="entry name" value="FATTY ACID SYNTHASE"/>
    <property type="match status" value="1"/>
</dbReference>
<dbReference type="EMBL" id="LRQI01000081">
    <property type="protein sequence ID" value="KXA36857.1"/>
    <property type="molecule type" value="Genomic_DNA"/>
</dbReference>
<proteinExistence type="predicted"/>
<dbReference type="RefSeq" id="WP_196491533.1">
    <property type="nucleotide sequence ID" value="NZ_KQ957393.1"/>
</dbReference>
<dbReference type="Pfam" id="PF00501">
    <property type="entry name" value="AMP-binding"/>
    <property type="match status" value="1"/>
</dbReference>
<dbReference type="SUPFAM" id="SSF56801">
    <property type="entry name" value="Acetyl-CoA synthetase-like"/>
    <property type="match status" value="1"/>
</dbReference>
<dbReference type="InterPro" id="IPR045851">
    <property type="entry name" value="AMP-bd_C_sf"/>
</dbReference>
<reference evidence="2 3" key="1">
    <citation type="submission" date="2016-01" db="EMBL/GenBank/DDBJ databases">
        <authorList>
            <person name="Mitreva M."/>
            <person name="Pepin K.H."/>
            <person name="Mihindukulasuriya K.A."/>
            <person name="Fulton R."/>
            <person name="Fronick C."/>
            <person name="O'Laughlin M."/>
            <person name="Miner T."/>
            <person name="Herter B."/>
            <person name="Rosa B.A."/>
            <person name="Cordes M."/>
            <person name="Tomlinson C."/>
            <person name="Wollam A."/>
            <person name="Palsikar V.B."/>
            <person name="Mardis E.R."/>
            <person name="Wilson R.K."/>
        </authorList>
    </citation>
    <scope>NUCLEOTIDE SEQUENCE [LARGE SCALE GENOMIC DNA]</scope>
    <source>
        <strain evidence="2 3">MJR7738</strain>
    </source>
</reference>
<evidence type="ECO:0000259" key="1">
    <source>
        <dbReference type="Pfam" id="PF00501"/>
    </source>
</evidence>
<comment type="caution">
    <text evidence="2">The sequence shown here is derived from an EMBL/GenBank/DDBJ whole genome shotgun (WGS) entry which is preliminary data.</text>
</comment>
<gene>
    <name evidence="2" type="ORF">HMPREF3225_02076</name>
</gene>
<protein>
    <recommendedName>
        <fullName evidence="1">AMP-dependent synthetase/ligase domain-containing protein</fullName>
    </recommendedName>
</protein>
<feature type="non-terminal residue" evidence="2">
    <location>
        <position position="220"/>
    </location>
</feature>
<evidence type="ECO:0000313" key="3">
    <source>
        <dbReference type="Proteomes" id="UP000070063"/>
    </source>
</evidence>